<dbReference type="STRING" id="1391654.AKJ09_01844"/>
<dbReference type="EMBL" id="CP012333">
    <property type="protein sequence ID" value="AKU95180.1"/>
    <property type="molecule type" value="Genomic_DNA"/>
</dbReference>
<dbReference type="AlphaFoldDB" id="A0A0K1PNQ7"/>
<evidence type="ECO:0000313" key="2">
    <source>
        <dbReference type="Proteomes" id="UP000064967"/>
    </source>
</evidence>
<proteinExistence type="predicted"/>
<evidence type="ECO:0008006" key="3">
    <source>
        <dbReference type="Google" id="ProtNLM"/>
    </source>
</evidence>
<organism evidence="1 2">
    <name type="scientific">Labilithrix luteola</name>
    <dbReference type="NCBI Taxonomy" id="1391654"/>
    <lineage>
        <taxon>Bacteria</taxon>
        <taxon>Pseudomonadati</taxon>
        <taxon>Myxococcota</taxon>
        <taxon>Polyangia</taxon>
        <taxon>Polyangiales</taxon>
        <taxon>Labilitrichaceae</taxon>
        <taxon>Labilithrix</taxon>
    </lineage>
</organism>
<keyword evidence="2" id="KW-1185">Reference proteome</keyword>
<dbReference type="KEGG" id="llu:AKJ09_01844"/>
<reference evidence="1 2" key="1">
    <citation type="submission" date="2015-08" db="EMBL/GenBank/DDBJ databases">
        <authorList>
            <person name="Babu N.S."/>
            <person name="Beckwith C.J."/>
            <person name="Beseler K.G."/>
            <person name="Brison A."/>
            <person name="Carone J.V."/>
            <person name="Caskin T.P."/>
            <person name="Diamond M."/>
            <person name="Durham M.E."/>
            <person name="Foxe J.M."/>
            <person name="Go M."/>
            <person name="Henderson B.A."/>
            <person name="Jones I.B."/>
            <person name="McGettigan J.A."/>
            <person name="Micheletti S.J."/>
            <person name="Nasrallah M.E."/>
            <person name="Ortiz D."/>
            <person name="Piller C.R."/>
            <person name="Privatt S.R."/>
            <person name="Schneider S.L."/>
            <person name="Sharp S."/>
            <person name="Smith T.C."/>
            <person name="Stanton J.D."/>
            <person name="Ullery H.E."/>
            <person name="Wilson R.J."/>
            <person name="Serrano M.G."/>
            <person name="Buck G."/>
            <person name="Lee V."/>
            <person name="Wang Y."/>
            <person name="Carvalho R."/>
            <person name="Voegtly L."/>
            <person name="Shi R."/>
            <person name="Duckworth R."/>
            <person name="Johnson A."/>
            <person name="Loviza R."/>
            <person name="Walstead R."/>
            <person name="Shah Z."/>
            <person name="Kiflezghi M."/>
            <person name="Wade K."/>
            <person name="Ball S.L."/>
            <person name="Bradley K.W."/>
            <person name="Asai D.J."/>
            <person name="Bowman C.A."/>
            <person name="Russell D.A."/>
            <person name="Pope W.H."/>
            <person name="Jacobs-Sera D."/>
            <person name="Hendrix R.W."/>
            <person name="Hatfull G.F."/>
        </authorList>
    </citation>
    <scope>NUCLEOTIDE SEQUENCE [LARGE SCALE GENOMIC DNA]</scope>
    <source>
        <strain evidence="1 2">DSM 27648</strain>
    </source>
</reference>
<sequence length="103" mass="11620">MLRRNMKVTPMSFNPFAQVGKVFETWQKLADDSVQRTASFYAEIEKAEAKNVERAESAVHEFVKLTKESLAYSTQLGAEWRKLSLESLQSATQAFSKAGEASR</sequence>
<dbReference type="RefSeq" id="WP_146646671.1">
    <property type="nucleotide sequence ID" value="NZ_CP012333.1"/>
</dbReference>
<accession>A0A0K1PNQ7</accession>
<dbReference type="Proteomes" id="UP000064967">
    <property type="component" value="Chromosome"/>
</dbReference>
<gene>
    <name evidence="1" type="ORF">AKJ09_01844</name>
</gene>
<protein>
    <recommendedName>
        <fullName evidence="3">Phasin domain-containing protein</fullName>
    </recommendedName>
</protein>
<name>A0A0K1PNQ7_9BACT</name>
<evidence type="ECO:0000313" key="1">
    <source>
        <dbReference type="EMBL" id="AKU95180.1"/>
    </source>
</evidence>